<dbReference type="Proteomes" id="UP000317494">
    <property type="component" value="Unassembled WGS sequence"/>
</dbReference>
<dbReference type="GO" id="GO:0004660">
    <property type="term" value="F:protein farnesyltransferase activity"/>
    <property type="evidence" value="ECO:0007669"/>
    <property type="project" value="UniProtKB-EC"/>
</dbReference>
<dbReference type="PANTHER" id="PTHR11129">
    <property type="entry name" value="PROTEIN FARNESYLTRANSFERASE ALPHA SUBUNIT/RAB GERANYLGERANYL TRANSFERASE ALPHA SUBUNIT"/>
    <property type="match status" value="1"/>
</dbReference>
<evidence type="ECO:0000256" key="3">
    <source>
        <dbReference type="ARBA" id="ARBA00012700"/>
    </source>
</evidence>
<dbReference type="SUPFAM" id="SSF48439">
    <property type="entry name" value="Protein prenylyltransferase"/>
    <property type="match status" value="1"/>
</dbReference>
<dbReference type="EMBL" id="QEAN01000310">
    <property type="protein sequence ID" value="TPX40517.1"/>
    <property type="molecule type" value="Genomic_DNA"/>
</dbReference>
<evidence type="ECO:0000256" key="12">
    <source>
        <dbReference type="ARBA" id="ARBA00043086"/>
    </source>
</evidence>
<evidence type="ECO:0000256" key="4">
    <source>
        <dbReference type="ARBA" id="ARBA00012702"/>
    </source>
</evidence>
<dbReference type="EC" id="2.5.1.59" evidence="3"/>
<evidence type="ECO:0000256" key="11">
    <source>
        <dbReference type="ARBA" id="ARBA00042436"/>
    </source>
</evidence>
<sequence>MSTVQPCTSASTYTAPLFIPHSARDEWKDVQPVLQEDGPSPVAAILYKPEYQSAMDYFRAVCVSGEKTQRVLDLTASIISQNAAHYTVWKLRADCLEALNADYDREMEWLNKLSVYQPKSYQIWHHRLVVIERLGNPANERPFLNQMLADDSKNYHLWTYRQWVLAKFGRTREFWDDELLDVNTFLDKDVRNNSAWTHRYFYFGNRPQGFGDIDFEKEMEYVIIKIKLAPHNESPWSYARGIIKYHNQSLDQVQSLVSLAQDYVKSHISQALLYMLDVYELQLKKGENDAKASAQKVLELLTQHDPIRKEYWKYRQLDFSK</sequence>
<dbReference type="InterPro" id="IPR002088">
    <property type="entry name" value="Prenyl_trans_a"/>
</dbReference>
<dbReference type="Gene3D" id="1.25.40.120">
    <property type="entry name" value="Protein prenylyltransferase"/>
    <property type="match status" value="1"/>
</dbReference>
<organism evidence="14 15">
    <name type="scientific">Synchytrium endobioticum</name>
    <dbReference type="NCBI Taxonomy" id="286115"/>
    <lineage>
        <taxon>Eukaryota</taxon>
        <taxon>Fungi</taxon>
        <taxon>Fungi incertae sedis</taxon>
        <taxon>Chytridiomycota</taxon>
        <taxon>Chytridiomycota incertae sedis</taxon>
        <taxon>Chytridiomycetes</taxon>
        <taxon>Synchytriales</taxon>
        <taxon>Synchytriaceae</taxon>
        <taxon>Synchytrium</taxon>
    </lineage>
</organism>
<protein>
    <recommendedName>
        <fullName evidence="9">Protein farnesyltransferase/geranylgeranyltransferase type-1 subunit alpha</fullName>
        <ecNumber evidence="4">2.5.1.58</ecNumber>
        <ecNumber evidence="3">2.5.1.59</ecNumber>
    </recommendedName>
    <alternativeName>
        <fullName evidence="12">CAAX farnesyltransferase subunit alpha</fullName>
    </alternativeName>
    <alternativeName>
        <fullName evidence="11">FTase-alpha</fullName>
    </alternativeName>
    <alternativeName>
        <fullName evidence="10">Ras proteins prenyltransferase subunit alpha</fullName>
    </alternativeName>
    <alternativeName>
        <fullName evidence="13">Type I protein geranyl-geranyltransferase subunit alpha</fullName>
    </alternativeName>
</protein>
<dbReference type="STRING" id="286115.A0A507CN12"/>
<keyword evidence="5" id="KW-0637">Prenyltransferase</keyword>
<evidence type="ECO:0000256" key="2">
    <source>
        <dbReference type="ARBA" id="ARBA00006734"/>
    </source>
</evidence>
<dbReference type="PROSITE" id="PS51147">
    <property type="entry name" value="PFTA"/>
    <property type="match status" value="4"/>
</dbReference>
<dbReference type="GO" id="GO:0005953">
    <property type="term" value="C:CAAX-protein geranylgeranyltransferase complex"/>
    <property type="evidence" value="ECO:0007669"/>
    <property type="project" value="TreeGrafter"/>
</dbReference>
<dbReference type="EC" id="2.5.1.58" evidence="4"/>
<evidence type="ECO:0000313" key="14">
    <source>
        <dbReference type="EMBL" id="TPX40517.1"/>
    </source>
</evidence>
<keyword evidence="7" id="KW-0677">Repeat</keyword>
<dbReference type="PANTHER" id="PTHR11129:SF1">
    <property type="entry name" value="PROTEIN FARNESYLTRANSFERASE_GERANYLGERANYLTRANSFERASE TYPE-1 SUBUNIT ALPHA"/>
    <property type="match status" value="1"/>
</dbReference>
<accession>A0A507CN12</accession>
<dbReference type="AlphaFoldDB" id="A0A507CN12"/>
<keyword evidence="6" id="KW-0808">Transferase</keyword>
<dbReference type="GO" id="GO:0004662">
    <property type="term" value="F:CAAX-protein geranylgeranyltransferase activity"/>
    <property type="evidence" value="ECO:0007669"/>
    <property type="project" value="UniProtKB-EC"/>
</dbReference>
<evidence type="ECO:0000256" key="8">
    <source>
        <dbReference type="ARBA" id="ARBA00022842"/>
    </source>
</evidence>
<evidence type="ECO:0000256" key="10">
    <source>
        <dbReference type="ARBA" id="ARBA00041392"/>
    </source>
</evidence>
<comment type="cofactor">
    <cofactor evidence="1">
        <name>Mg(2+)</name>
        <dbReference type="ChEBI" id="CHEBI:18420"/>
    </cofactor>
</comment>
<dbReference type="GO" id="GO:0005965">
    <property type="term" value="C:protein farnesyltransferase complex"/>
    <property type="evidence" value="ECO:0007669"/>
    <property type="project" value="TreeGrafter"/>
</dbReference>
<comment type="similarity">
    <text evidence="2">Belongs to the protein prenyltransferase subunit alpha family.</text>
</comment>
<evidence type="ECO:0000256" key="6">
    <source>
        <dbReference type="ARBA" id="ARBA00022679"/>
    </source>
</evidence>
<keyword evidence="8" id="KW-0460">Magnesium</keyword>
<dbReference type="VEuPathDB" id="FungiDB:SeMB42_g05960"/>
<evidence type="ECO:0000256" key="7">
    <source>
        <dbReference type="ARBA" id="ARBA00022737"/>
    </source>
</evidence>
<proteinExistence type="inferred from homology"/>
<evidence type="ECO:0000256" key="13">
    <source>
        <dbReference type="ARBA" id="ARBA00043219"/>
    </source>
</evidence>
<gene>
    <name evidence="14" type="ORF">SeMB42_g05960</name>
</gene>
<evidence type="ECO:0000313" key="15">
    <source>
        <dbReference type="Proteomes" id="UP000317494"/>
    </source>
</evidence>
<dbReference type="Pfam" id="PF01239">
    <property type="entry name" value="PPTA"/>
    <property type="match status" value="4"/>
</dbReference>
<reference evidence="14 15" key="1">
    <citation type="journal article" date="2019" name="Sci. Rep.">
        <title>Comparative genomics of chytrid fungi reveal insights into the obligate biotrophic and pathogenic lifestyle of Synchytrium endobioticum.</title>
        <authorList>
            <person name="van de Vossenberg B.T.L.H."/>
            <person name="Warris S."/>
            <person name="Nguyen H.D.T."/>
            <person name="van Gent-Pelzer M.P.E."/>
            <person name="Joly D.L."/>
            <person name="van de Geest H.C."/>
            <person name="Bonants P.J.M."/>
            <person name="Smith D.S."/>
            <person name="Levesque C.A."/>
            <person name="van der Lee T.A.J."/>
        </authorList>
    </citation>
    <scope>NUCLEOTIDE SEQUENCE [LARGE SCALE GENOMIC DNA]</scope>
    <source>
        <strain evidence="14 15">MB42</strain>
    </source>
</reference>
<evidence type="ECO:0000256" key="5">
    <source>
        <dbReference type="ARBA" id="ARBA00022602"/>
    </source>
</evidence>
<comment type="caution">
    <text evidence="14">The sequence shown here is derived from an EMBL/GenBank/DDBJ whole genome shotgun (WGS) entry which is preliminary data.</text>
</comment>
<keyword evidence="15" id="KW-1185">Reference proteome</keyword>
<evidence type="ECO:0000256" key="9">
    <source>
        <dbReference type="ARBA" id="ARBA00040965"/>
    </source>
</evidence>
<evidence type="ECO:0000256" key="1">
    <source>
        <dbReference type="ARBA" id="ARBA00001946"/>
    </source>
</evidence>
<name>A0A507CN12_9FUNG</name>